<proteinExistence type="predicted"/>
<dbReference type="Pfam" id="PF09844">
    <property type="entry name" value="DUF2071"/>
    <property type="match status" value="1"/>
</dbReference>
<sequence length="251" mass="28941">MPPTTDQRLAARTPDGKAPLVFLQNWEHLLLLHWKVDPEQIQATLPPGLHVDTAQDSAWLSIVPFAMSWARLRRLPALPFISHFLQLNVRTYVYDDEGKPGVWFYSLDCGSGPAAWLGRKFFKLPYFQARMKAAITDDVHYTCRRADRYGGAPYGSYRLSVYRYSGEGQVRLCEDPEGLPFFLMERYYFYAWDGQRVRRAQVAHSPYRYQDADVATFDTIPLCLDDLPLPSTPPDLKHYVDKVKVDVYGLQ</sequence>
<dbReference type="PANTHER" id="PTHR39186">
    <property type="entry name" value="DUF2071 FAMILY PROTEIN"/>
    <property type="match status" value="1"/>
</dbReference>
<dbReference type="RefSeq" id="WP_185673986.1">
    <property type="nucleotide sequence ID" value="NZ_JACHVB010000012.1"/>
</dbReference>
<dbReference type="InterPro" id="IPR018644">
    <property type="entry name" value="DUF2071"/>
</dbReference>
<name>A0A842H991_9BACT</name>
<reference evidence="1 2" key="1">
    <citation type="submission" date="2020-07" db="EMBL/GenBank/DDBJ databases">
        <authorList>
            <person name="Feng X."/>
        </authorList>
    </citation>
    <scope>NUCLEOTIDE SEQUENCE [LARGE SCALE GENOMIC DNA]</scope>
    <source>
        <strain evidence="1 2">JCM31066</strain>
    </source>
</reference>
<accession>A0A842H991</accession>
<keyword evidence="2" id="KW-1185">Reference proteome</keyword>
<dbReference type="InterPro" id="IPR023375">
    <property type="entry name" value="ADC_dom_sf"/>
</dbReference>
<dbReference type="EMBL" id="JACHVB010000012">
    <property type="protein sequence ID" value="MBC2592982.1"/>
    <property type="molecule type" value="Genomic_DNA"/>
</dbReference>
<dbReference type="AlphaFoldDB" id="A0A842H991"/>
<evidence type="ECO:0000313" key="1">
    <source>
        <dbReference type="EMBL" id="MBC2592982.1"/>
    </source>
</evidence>
<organism evidence="1 2">
    <name type="scientific">Ruficoccus amylovorans</name>
    <dbReference type="NCBI Taxonomy" id="1804625"/>
    <lineage>
        <taxon>Bacteria</taxon>
        <taxon>Pseudomonadati</taxon>
        <taxon>Verrucomicrobiota</taxon>
        <taxon>Opitutia</taxon>
        <taxon>Puniceicoccales</taxon>
        <taxon>Cerasicoccaceae</taxon>
        <taxon>Ruficoccus</taxon>
    </lineage>
</organism>
<dbReference type="SUPFAM" id="SSF160104">
    <property type="entry name" value="Acetoacetate decarboxylase-like"/>
    <property type="match status" value="1"/>
</dbReference>
<dbReference type="PANTHER" id="PTHR39186:SF1">
    <property type="entry name" value="DUF2071 DOMAIN-CONTAINING PROTEIN"/>
    <property type="match status" value="1"/>
</dbReference>
<protein>
    <submittedName>
        <fullName evidence="1">DUF2071 domain-containing protein</fullName>
    </submittedName>
</protein>
<gene>
    <name evidence="1" type="ORF">H5P28_01790</name>
</gene>
<dbReference type="Gene3D" id="2.40.400.10">
    <property type="entry name" value="Acetoacetate decarboxylase-like"/>
    <property type="match status" value="1"/>
</dbReference>
<comment type="caution">
    <text evidence="1">The sequence shown here is derived from an EMBL/GenBank/DDBJ whole genome shotgun (WGS) entry which is preliminary data.</text>
</comment>
<evidence type="ECO:0000313" key="2">
    <source>
        <dbReference type="Proteomes" id="UP000546464"/>
    </source>
</evidence>
<dbReference type="Proteomes" id="UP000546464">
    <property type="component" value="Unassembled WGS sequence"/>
</dbReference>